<dbReference type="EMBL" id="AFNH02000506">
    <property type="protein sequence ID" value="EZG67626.1"/>
    <property type="molecule type" value="Genomic_DNA"/>
</dbReference>
<evidence type="ECO:0000313" key="3">
    <source>
        <dbReference type="EMBL" id="EZG67626.1"/>
    </source>
</evidence>
<accession>A0A023B7N3</accession>
<evidence type="ECO:0000313" key="4">
    <source>
        <dbReference type="Proteomes" id="UP000019763"/>
    </source>
</evidence>
<comment type="caution">
    <text evidence="3">The sequence shown here is derived from an EMBL/GenBank/DDBJ whole genome shotgun (WGS) entry which is preliminary data.</text>
</comment>
<dbReference type="GeneID" id="22912464"/>
<keyword evidence="2" id="KW-0732">Signal</keyword>
<gene>
    <name evidence="3" type="ORF">GNI_067220</name>
</gene>
<reference evidence="3" key="1">
    <citation type="submission" date="2013-12" db="EMBL/GenBank/DDBJ databases">
        <authorList>
            <person name="Omoto C.K."/>
            <person name="Sibley D."/>
            <person name="Venepally P."/>
            <person name="Hadjithomas M."/>
            <person name="Karamycheva S."/>
            <person name="Brunk B."/>
            <person name="Roos D."/>
            <person name="Caler E."/>
            <person name="Lorenzi H."/>
        </authorList>
    </citation>
    <scope>NUCLEOTIDE SEQUENCE</scope>
</reference>
<dbReference type="Proteomes" id="UP000019763">
    <property type="component" value="Unassembled WGS sequence"/>
</dbReference>
<dbReference type="VEuPathDB" id="CryptoDB:GNI_067220"/>
<feature type="region of interest" description="Disordered" evidence="1">
    <location>
        <begin position="110"/>
        <end position="139"/>
    </location>
</feature>
<feature type="signal peptide" evidence="2">
    <location>
        <begin position="1"/>
        <end position="18"/>
    </location>
</feature>
<sequence length="207" mass="22597">MQSTIFILLAVTSGIAHKQTPRITQTDASGNTDGICPEGCNLFRCRPSSCPPLFTALTYSLHYMHCNGFTAGIRMLHELSDDTLLSGNDPLLSGNDGDFRSSFQPIFLTEDSDPVGQGEAPSLQESEGPDDSAPGEDFAGDEEKAKAVDLFRSSNIGPDEPPLDNWGITTDTIREVQNNLENYLRSYTADKKDLETSLYNLNGKSRL</sequence>
<dbReference type="AlphaFoldDB" id="A0A023B7N3"/>
<evidence type="ECO:0000256" key="2">
    <source>
        <dbReference type="SAM" id="SignalP"/>
    </source>
</evidence>
<feature type="compositionally biased region" description="Acidic residues" evidence="1">
    <location>
        <begin position="127"/>
        <end position="139"/>
    </location>
</feature>
<evidence type="ECO:0008006" key="5">
    <source>
        <dbReference type="Google" id="ProtNLM"/>
    </source>
</evidence>
<evidence type="ECO:0000256" key="1">
    <source>
        <dbReference type="SAM" id="MobiDB-lite"/>
    </source>
</evidence>
<protein>
    <recommendedName>
        <fullName evidence="5">Transmembrane protein</fullName>
    </recommendedName>
</protein>
<organism evidence="3 4">
    <name type="scientific">Gregarina niphandrodes</name>
    <name type="common">Septate eugregarine</name>
    <dbReference type="NCBI Taxonomy" id="110365"/>
    <lineage>
        <taxon>Eukaryota</taxon>
        <taxon>Sar</taxon>
        <taxon>Alveolata</taxon>
        <taxon>Apicomplexa</taxon>
        <taxon>Conoidasida</taxon>
        <taxon>Gregarinasina</taxon>
        <taxon>Eugregarinorida</taxon>
        <taxon>Gregarinidae</taxon>
        <taxon>Gregarina</taxon>
    </lineage>
</organism>
<keyword evidence="4" id="KW-1185">Reference proteome</keyword>
<dbReference type="RefSeq" id="XP_011130179.1">
    <property type="nucleotide sequence ID" value="XM_011131877.1"/>
</dbReference>
<proteinExistence type="predicted"/>
<feature type="chain" id="PRO_5001511531" description="Transmembrane protein" evidence="2">
    <location>
        <begin position="19"/>
        <end position="207"/>
    </location>
</feature>
<name>A0A023B7N3_GRENI</name>